<sequence>MFEMKSSNRQMKMEGRPSGRLIRWRAALMAVTFLTAVGFTLGGAAVAGEIKDSPRWSHAKDYSSLRDWNLKGENIVPQGINPLYYPIVPGHKHVHERPDHPDGKYRKETVVLDDTEDFDIPGIGKFKTAVVQEEEYLDGVLTQRALNWFAVDKTTNSVYAFGEVSWEINEEGKPVFAGTWRAGEFDGDSIAEPGLLMPGTFTIGGRYLFDGGRVNSGGSENMEAGIEMTVPAGTFKNCVRVREQGLRELHDITDKIWCPVVGVVFDTSDGKLIVSNALPKENPASDVSSVGTLRDKPLKYTPPVAKVTGAEATKIALERIPGKVTEVKIERKKGKNVYVVEIQTPNQGEKDVFVDIESGNIVGTD</sequence>
<reference evidence="2 3" key="1">
    <citation type="submission" date="2024-06" db="EMBL/GenBank/DDBJ databases">
        <title>Genomic Encyclopedia of Type Strains, Phase V (KMG-V): Genome sequencing to study the core and pangenomes of soil and plant-associated prokaryotes.</title>
        <authorList>
            <person name="Whitman W."/>
        </authorList>
    </citation>
    <scope>NUCLEOTIDE SEQUENCE [LARGE SCALE GENOMIC DNA]</scope>
    <source>
        <strain evidence="2 3">USDA 160</strain>
    </source>
</reference>
<proteinExistence type="predicted"/>
<evidence type="ECO:0000313" key="2">
    <source>
        <dbReference type="EMBL" id="MET4722933.1"/>
    </source>
</evidence>
<evidence type="ECO:0000313" key="3">
    <source>
        <dbReference type="Proteomes" id="UP001549291"/>
    </source>
</evidence>
<keyword evidence="3" id="KW-1185">Reference proteome</keyword>
<gene>
    <name evidence="2" type="ORF">ABIF63_007039</name>
</gene>
<evidence type="ECO:0000259" key="1">
    <source>
        <dbReference type="Pfam" id="PF03413"/>
    </source>
</evidence>
<dbReference type="EMBL" id="JBEPTQ010000002">
    <property type="protein sequence ID" value="MET4722933.1"/>
    <property type="molecule type" value="Genomic_DNA"/>
</dbReference>
<feature type="domain" description="PepSY" evidence="1">
    <location>
        <begin position="306"/>
        <end position="364"/>
    </location>
</feature>
<dbReference type="Gene3D" id="3.10.450.40">
    <property type="match status" value="1"/>
</dbReference>
<protein>
    <submittedName>
        <fullName evidence="2">Membrane protein YkoI</fullName>
    </submittedName>
</protein>
<name>A0ABV2S165_BRAJP</name>
<dbReference type="Proteomes" id="UP001549291">
    <property type="component" value="Unassembled WGS sequence"/>
</dbReference>
<comment type="caution">
    <text evidence="2">The sequence shown here is derived from an EMBL/GenBank/DDBJ whole genome shotgun (WGS) entry which is preliminary data.</text>
</comment>
<accession>A0ABV2S165</accession>
<dbReference type="RefSeq" id="WP_249155506.1">
    <property type="nucleotide sequence ID" value="NZ_JAFCJR010000032.1"/>
</dbReference>
<dbReference type="InterPro" id="IPR025711">
    <property type="entry name" value="PepSY"/>
</dbReference>
<dbReference type="Pfam" id="PF03413">
    <property type="entry name" value="PepSY"/>
    <property type="match status" value="1"/>
</dbReference>
<organism evidence="2 3">
    <name type="scientific">Bradyrhizobium japonicum</name>
    <dbReference type="NCBI Taxonomy" id="375"/>
    <lineage>
        <taxon>Bacteria</taxon>
        <taxon>Pseudomonadati</taxon>
        <taxon>Pseudomonadota</taxon>
        <taxon>Alphaproteobacteria</taxon>
        <taxon>Hyphomicrobiales</taxon>
        <taxon>Nitrobacteraceae</taxon>
        <taxon>Bradyrhizobium</taxon>
    </lineage>
</organism>